<evidence type="ECO:0000256" key="1">
    <source>
        <dbReference type="ARBA" id="ARBA00004651"/>
    </source>
</evidence>
<feature type="transmembrane region" description="Helical" evidence="8">
    <location>
        <begin position="325"/>
        <end position="345"/>
    </location>
</feature>
<dbReference type="PANTHER" id="PTHR33989">
    <property type="match status" value="1"/>
</dbReference>
<name>A0A1I1ST87_9LACO</name>
<feature type="transmembrane region" description="Helical" evidence="8">
    <location>
        <begin position="23"/>
        <end position="44"/>
    </location>
</feature>
<evidence type="ECO:0000256" key="6">
    <source>
        <dbReference type="ARBA" id="ARBA00022989"/>
    </source>
</evidence>
<feature type="transmembrane region" description="Helical" evidence="8">
    <location>
        <begin position="227"/>
        <end position="249"/>
    </location>
</feature>
<feature type="transmembrane region" description="Helical" evidence="8">
    <location>
        <begin position="178"/>
        <end position="199"/>
    </location>
</feature>
<evidence type="ECO:0000256" key="8">
    <source>
        <dbReference type="SAM" id="Phobius"/>
    </source>
</evidence>
<evidence type="ECO:0000256" key="2">
    <source>
        <dbReference type="ARBA" id="ARBA00022448"/>
    </source>
</evidence>
<dbReference type="InterPro" id="IPR051088">
    <property type="entry name" value="PTS_Sugar-EIIC/EIIB"/>
</dbReference>
<comment type="subcellular location">
    <subcellularLocation>
        <location evidence="1">Cell membrane</location>
        <topology evidence="1">Multi-pass membrane protein</topology>
    </subcellularLocation>
</comment>
<dbReference type="AlphaFoldDB" id="A0A1I1ST87"/>
<organism evidence="10 11">
    <name type="scientific">Lactobacillus bombicola</name>
    <dbReference type="NCBI Taxonomy" id="1505723"/>
    <lineage>
        <taxon>Bacteria</taxon>
        <taxon>Bacillati</taxon>
        <taxon>Bacillota</taxon>
        <taxon>Bacilli</taxon>
        <taxon>Lactobacillales</taxon>
        <taxon>Lactobacillaceae</taxon>
        <taxon>Lactobacillus</taxon>
    </lineage>
</organism>
<evidence type="ECO:0000256" key="3">
    <source>
        <dbReference type="ARBA" id="ARBA00022475"/>
    </source>
</evidence>
<feature type="transmembrane region" description="Helical" evidence="8">
    <location>
        <begin position="104"/>
        <end position="122"/>
    </location>
</feature>
<proteinExistence type="predicted"/>
<dbReference type="PROSITE" id="PS51105">
    <property type="entry name" value="PTS_EIIC_TYPE_3"/>
    <property type="match status" value="1"/>
</dbReference>
<dbReference type="Proteomes" id="UP000199599">
    <property type="component" value="Unassembled WGS sequence"/>
</dbReference>
<keyword evidence="4" id="KW-0762">Sugar transport</keyword>
<dbReference type="InterPro" id="IPR004501">
    <property type="entry name" value="PTS_EIIC_3"/>
</dbReference>
<evidence type="ECO:0000313" key="10">
    <source>
        <dbReference type="EMBL" id="SFD49665.1"/>
    </source>
</evidence>
<feature type="transmembrane region" description="Helical" evidence="8">
    <location>
        <begin position="395"/>
        <end position="413"/>
    </location>
</feature>
<dbReference type="RefSeq" id="WP_090093373.1">
    <property type="nucleotide sequence ID" value="NZ_CBCRVU010000002.1"/>
</dbReference>
<feature type="transmembrane region" description="Helical" evidence="8">
    <location>
        <begin position="134"/>
        <end position="158"/>
    </location>
</feature>
<dbReference type="GO" id="GO:0005886">
    <property type="term" value="C:plasma membrane"/>
    <property type="evidence" value="ECO:0007669"/>
    <property type="project" value="UniProtKB-SubCell"/>
</dbReference>
<keyword evidence="5 8" id="KW-0812">Transmembrane</keyword>
<evidence type="ECO:0000259" key="9">
    <source>
        <dbReference type="PROSITE" id="PS51105"/>
    </source>
</evidence>
<keyword evidence="7 8" id="KW-0472">Membrane</keyword>
<keyword evidence="3" id="KW-1003">Cell membrane</keyword>
<reference evidence="11" key="1">
    <citation type="submission" date="2016-10" db="EMBL/GenBank/DDBJ databases">
        <authorList>
            <person name="Varghese N."/>
            <person name="Submissions S."/>
        </authorList>
    </citation>
    <scope>NUCLEOTIDE SEQUENCE [LARGE SCALE GENOMIC DNA]</scope>
    <source>
        <strain evidence="11">R-53102</strain>
    </source>
</reference>
<evidence type="ECO:0000256" key="5">
    <source>
        <dbReference type="ARBA" id="ARBA00022692"/>
    </source>
</evidence>
<sequence>MIDIATIVKIRECSFFKAAQRTLVMLMPIAMAGSYFKLLHNLVFAPDGLIYNIFGLDQVISDQFWYTGSFISAGMVEVTFGIFGLYACYFMAQYTARIYHKDSSMAGITAVLFILFCAYASSTNRNTQQLFSENLLQINAVFIALVIGYGVGLIYRFLGKDYQPVKDESTRTIQSRVWQAALPACVCLILSIILGIFIYDLKIKLLNSTSFNELINRVQITNNLWEVMLLTVVITFLNWLGIGFPVHALSGTINNAHSAENLTYALQHGNSWQVPYQFLGSSLINNYAMMGGSSVTLAIIVILMLRHENKEIVSLTKISLLPAAFNSTLGFTVGLPIMLNPVFLLPSILIPLFNLLIAASAISLRLIPVSVYPILKGTPGLLVPFFGTNGNWGTLIFTILLFLSDIGLLWPIIKLSERVSKKLSEATQENVNE</sequence>
<gene>
    <name evidence="10" type="ORF">SAMN04487792_1116</name>
</gene>
<evidence type="ECO:0000256" key="4">
    <source>
        <dbReference type="ARBA" id="ARBA00022597"/>
    </source>
</evidence>
<feature type="transmembrane region" description="Helical" evidence="8">
    <location>
        <begin position="287"/>
        <end position="305"/>
    </location>
</feature>
<dbReference type="EMBL" id="FOMN01000005">
    <property type="protein sequence ID" value="SFD49665.1"/>
    <property type="molecule type" value="Genomic_DNA"/>
</dbReference>
<feature type="transmembrane region" description="Helical" evidence="8">
    <location>
        <begin position="64"/>
        <end position="92"/>
    </location>
</feature>
<feature type="transmembrane region" description="Helical" evidence="8">
    <location>
        <begin position="352"/>
        <end position="375"/>
    </location>
</feature>
<evidence type="ECO:0000313" key="11">
    <source>
        <dbReference type="Proteomes" id="UP000199599"/>
    </source>
</evidence>
<dbReference type="STRING" id="1505723.SAMN04487792_1116"/>
<protein>
    <submittedName>
        <fullName evidence="10">PTS system, cellobiose-specific IIC component</fullName>
    </submittedName>
</protein>
<feature type="domain" description="PTS EIIC type-3" evidence="9">
    <location>
        <begin position="1"/>
        <end position="412"/>
    </location>
</feature>
<accession>A0A1I1ST87</accession>
<dbReference type="GO" id="GO:0009401">
    <property type="term" value="P:phosphoenolpyruvate-dependent sugar phosphotransferase system"/>
    <property type="evidence" value="ECO:0007669"/>
    <property type="project" value="InterPro"/>
</dbReference>
<dbReference type="PANTHER" id="PTHR33989:SF4">
    <property type="entry name" value="PTS SYSTEM N,N'-DIACETYLCHITOBIOSE-SPECIFIC EIIC COMPONENT"/>
    <property type="match status" value="1"/>
</dbReference>
<keyword evidence="2" id="KW-0813">Transport</keyword>
<keyword evidence="6 8" id="KW-1133">Transmembrane helix</keyword>
<dbReference type="GO" id="GO:0008982">
    <property type="term" value="F:protein-N(PI)-phosphohistidine-sugar phosphotransferase activity"/>
    <property type="evidence" value="ECO:0007669"/>
    <property type="project" value="InterPro"/>
</dbReference>
<dbReference type="Pfam" id="PF02378">
    <property type="entry name" value="PTS_EIIC"/>
    <property type="match status" value="1"/>
</dbReference>
<evidence type="ECO:0000256" key="7">
    <source>
        <dbReference type="ARBA" id="ARBA00023136"/>
    </source>
</evidence>
<dbReference type="InterPro" id="IPR003352">
    <property type="entry name" value="PTS_EIIC"/>
</dbReference>